<keyword evidence="10" id="KW-1185">Reference proteome</keyword>
<dbReference type="SUPFAM" id="SSF53067">
    <property type="entry name" value="Actin-like ATPase domain"/>
    <property type="match status" value="2"/>
</dbReference>
<dbReference type="Proteomes" id="UP000001640">
    <property type="component" value="Chromosome 2"/>
</dbReference>
<dbReference type="PROSITE" id="PS01016">
    <property type="entry name" value="GLYCOPROTEASE"/>
    <property type="match status" value="1"/>
</dbReference>
<dbReference type="GO" id="GO:0000049">
    <property type="term" value="F:tRNA binding"/>
    <property type="evidence" value="ECO:0007669"/>
    <property type="project" value="EnsemblFungi"/>
</dbReference>
<dbReference type="InterPro" id="IPR043129">
    <property type="entry name" value="ATPase_NBD"/>
</dbReference>
<evidence type="ECO:0000256" key="4">
    <source>
        <dbReference type="ARBA" id="ARBA00022723"/>
    </source>
</evidence>
<dbReference type="OMA" id="NAAMIGC"/>
<comment type="subunit">
    <text evidence="7">Homodimer.</text>
</comment>
<dbReference type="PANTHER" id="PTHR11735">
    <property type="entry name" value="TRNA N6-ADENOSINE THREONYLCARBAMOYLTRANSFERASE"/>
    <property type="match status" value="1"/>
</dbReference>
<comment type="subcellular location">
    <subcellularLocation>
        <location evidence="7">Mitochondrion</location>
    </subcellularLocation>
</comment>
<dbReference type="RefSeq" id="XP_003675051.1">
    <property type="nucleotide sequence ID" value="XM_003675003.1"/>
</dbReference>
<dbReference type="GO" id="GO:0072670">
    <property type="term" value="P:mitochondrial tRNA threonylcarbamoyladenosine modification"/>
    <property type="evidence" value="ECO:0007669"/>
    <property type="project" value="EnsemblFungi"/>
</dbReference>
<comment type="catalytic activity">
    <reaction evidence="6 7">
        <text>L-threonylcarbamoyladenylate + adenosine(37) in tRNA = N(6)-L-threonylcarbamoyladenosine(37) in tRNA + AMP + H(+)</text>
        <dbReference type="Rhea" id="RHEA:37059"/>
        <dbReference type="Rhea" id="RHEA-COMP:10162"/>
        <dbReference type="Rhea" id="RHEA-COMP:10163"/>
        <dbReference type="ChEBI" id="CHEBI:15378"/>
        <dbReference type="ChEBI" id="CHEBI:73682"/>
        <dbReference type="ChEBI" id="CHEBI:74411"/>
        <dbReference type="ChEBI" id="CHEBI:74418"/>
        <dbReference type="ChEBI" id="CHEBI:456215"/>
        <dbReference type="EC" id="2.3.1.234"/>
    </reaction>
</comment>
<dbReference type="Pfam" id="PF00814">
    <property type="entry name" value="TsaD"/>
    <property type="match status" value="1"/>
</dbReference>
<dbReference type="InParanoid" id="G0V9R3"/>
<dbReference type="GO" id="GO:0046872">
    <property type="term" value="F:metal ion binding"/>
    <property type="evidence" value="ECO:0007669"/>
    <property type="project" value="UniProtKB-KW"/>
</dbReference>
<dbReference type="AlphaFoldDB" id="G0V9R3"/>
<evidence type="ECO:0000313" key="9">
    <source>
        <dbReference type="EMBL" id="CCC68680.1"/>
    </source>
</evidence>
<evidence type="ECO:0000256" key="5">
    <source>
        <dbReference type="ARBA" id="ARBA00023315"/>
    </source>
</evidence>
<dbReference type="GO" id="GO:0008252">
    <property type="term" value="F:nucleotidase activity"/>
    <property type="evidence" value="ECO:0007669"/>
    <property type="project" value="EnsemblFungi"/>
</dbReference>
<dbReference type="NCBIfam" id="TIGR00329">
    <property type="entry name" value="gcp_kae1"/>
    <property type="match status" value="1"/>
</dbReference>
<keyword evidence="3 7" id="KW-0819">tRNA processing</keyword>
<comment type="function">
    <text evidence="7">Required for the formation of a threonylcarbamoyl group on adenosine at position 37 (t(6)A37) in mitochondrial tRNAs that read codons beginning with adenine. Probably involved in the transfer of the threonylcarbamoyl moiety of threonylcarbamoyl-AMP (TC-AMP) to the N6 group of A37. Involved in mitochondrial genome maintenance.</text>
</comment>
<evidence type="ECO:0000256" key="7">
    <source>
        <dbReference type="HAMAP-Rule" id="MF_03179"/>
    </source>
</evidence>
<feature type="domain" description="Gcp-like" evidence="8">
    <location>
        <begin position="45"/>
        <end position="333"/>
    </location>
</feature>
<dbReference type="EC" id="2.3.1.234" evidence="1"/>
<dbReference type="InterPro" id="IPR022450">
    <property type="entry name" value="TsaD"/>
</dbReference>
<dbReference type="FunCoup" id="G0V9R3">
    <property type="interactions" value="440"/>
</dbReference>
<gene>
    <name evidence="9" type="primary">NCAS0B05960</name>
    <name evidence="7" type="synonym">QRI7</name>
    <name evidence="9" type="ordered locus">NCAS_0B05960</name>
</gene>
<dbReference type="GO" id="GO:0061711">
    <property type="term" value="F:tRNA N(6)-L-threonylcarbamoyladenine synthase activity"/>
    <property type="evidence" value="ECO:0007669"/>
    <property type="project" value="UniProtKB-EC"/>
</dbReference>
<dbReference type="eggNOG" id="KOG2707">
    <property type="taxonomic scope" value="Eukaryota"/>
</dbReference>
<keyword evidence="4 7" id="KW-0479">Metal-binding</keyword>
<reference evidence="9 10" key="1">
    <citation type="journal article" date="2011" name="Proc. Natl. Acad. Sci. U.S.A.">
        <title>Evolutionary erosion of yeast sex chromosomes by mating-type switching accidents.</title>
        <authorList>
            <person name="Gordon J.L."/>
            <person name="Armisen D."/>
            <person name="Proux-Wera E."/>
            <person name="Oheigeartaigh S.S."/>
            <person name="Byrne K.P."/>
            <person name="Wolfe K.H."/>
        </authorList>
    </citation>
    <scope>NUCLEOTIDE SEQUENCE [LARGE SCALE GENOMIC DNA]</scope>
    <source>
        <strain evidence="10">ATCC 76901 / BCRC 22586 / CBS 4309 / NBRC 1992 / NRRL Y-12630</strain>
    </source>
</reference>
<dbReference type="OrthoDB" id="10259622at2759"/>
<keyword evidence="5 7" id="KW-0012">Acyltransferase</keyword>
<evidence type="ECO:0000259" key="8">
    <source>
        <dbReference type="Pfam" id="PF00814"/>
    </source>
</evidence>
<evidence type="ECO:0000256" key="2">
    <source>
        <dbReference type="ARBA" id="ARBA00022679"/>
    </source>
</evidence>
<dbReference type="GeneID" id="96902237"/>
<sequence>MFQRSLRSTLRRAYNVLAIETSCDDTCVSLIERTLQHAQIIANFKSTLNSVSEGGIIPTKAQEHHQLMLSQLVKKALGCASDRTIDLVCATRGPGMVGSLSTGLSVAKGLALAWNVPLVGVHHMLGHLLVPRMFDEGLQFPFVTLLVSGGHTCLVLSEGLFHHEILCDTMDIAIGDSLDKCGREIGIQGNMIGREMEKLVAGMDDLDNASYRMVLPNPLIKKNIMGFSFAPFITAVKKHLETQNITDANTQMMRNMAFQIQESIFDHLVNRLQNAIKKDPNKFSNVKSFVCSGGVSANYTLRSKLEANLRSNFNRFYYPPLEFCTDNSVMIGWAGIELFESKLFGHLHSDLNILPIRKWSLTEIMNKPGWVWDGRMD</sequence>
<evidence type="ECO:0000256" key="3">
    <source>
        <dbReference type="ARBA" id="ARBA00022694"/>
    </source>
</evidence>
<name>G0V9R3_NAUCA</name>
<evidence type="ECO:0000256" key="1">
    <source>
        <dbReference type="ARBA" id="ARBA00012156"/>
    </source>
</evidence>
<dbReference type="HAMAP" id="MF_01445">
    <property type="entry name" value="TsaD"/>
    <property type="match status" value="1"/>
</dbReference>
<comment type="cofactor">
    <cofactor evidence="7">
        <name>a divalent metal cation</name>
        <dbReference type="ChEBI" id="CHEBI:60240"/>
    </cofactor>
    <text evidence="7">Binds 1 divalent metal cation per subunit.</text>
</comment>
<dbReference type="EMBL" id="HE576753">
    <property type="protein sequence ID" value="CCC68680.1"/>
    <property type="molecule type" value="Genomic_DNA"/>
</dbReference>
<accession>G0V9R3</accession>
<evidence type="ECO:0000256" key="6">
    <source>
        <dbReference type="ARBA" id="ARBA00048117"/>
    </source>
</evidence>
<dbReference type="InterPro" id="IPR017860">
    <property type="entry name" value="Peptidase_M22_CS"/>
</dbReference>
<comment type="similarity">
    <text evidence="7">Belongs to the KAE1 / TsaD family.</text>
</comment>
<organism evidence="9 10">
    <name type="scientific">Naumovozyma castellii</name>
    <name type="common">Yeast</name>
    <name type="synonym">Saccharomyces castellii</name>
    <dbReference type="NCBI Taxonomy" id="27288"/>
    <lineage>
        <taxon>Eukaryota</taxon>
        <taxon>Fungi</taxon>
        <taxon>Dikarya</taxon>
        <taxon>Ascomycota</taxon>
        <taxon>Saccharomycotina</taxon>
        <taxon>Saccharomycetes</taxon>
        <taxon>Saccharomycetales</taxon>
        <taxon>Saccharomycetaceae</taxon>
        <taxon>Naumovozyma</taxon>
    </lineage>
</organism>
<keyword evidence="2 7" id="KW-0808">Transferase</keyword>
<reference key="2">
    <citation type="submission" date="2011-08" db="EMBL/GenBank/DDBJ databases">
        <title>Genome sequence of Naumovozyma castellii.</title>
        <authorList>
            <person name="Gordon J.L."/>
            <person name="Armisen D."/>
            <person name="Proux-Wera E."/>
            <person name="OhEigeartaigh S.S."/>
            <person name="Byrne K.P."/>
            <person name="Wolfe K.H."/>
        </authorList>
    </citation>
    <scope>NUCLEOTIDE SEQUENCE</scope>
    <source>
        <strain>Type strain:CBS 4309</strain>
    </source>
</reference>
<evidence type="ECO:0000313" key="10">
    <source>
        <dbReference type="Proteomes" id="UP000001640"/>
    </source>
</evidence>
<dbReference type="HOGENOM" id="CLU_023208_4_1_1"/>
<dbReference type="PRINTS" id="PR00789">
    <property type="entry name" value="OSIALOPTASE"/>
</dbReference>
<dbReference type="Gene3D" id="3.30.420.40">
    <property type="match status" value="2"/>
</dbReference>
<dbReference type="GO" id="GO:0005759">
    <property type="term" value="C:mitochondrial matrix"/>
    <property type="evidence" value="ECO:0007669"/>
    <property type="project" value="EnsemblFungi"/>
</dbReference>
<dbReference type="PANTHER" id="PTHR11735:SF6">
    <property type="entry name" value="TRNA N6-ADENOSINE THREONYLCARBAMOYLTRANSFERASE, MITOCHONDRIAL"/>
    <property type="match status" value="1"/>
</dbReference>
<dbReference type="InterPro" id="IPR017861">
    <property type="entry name" value="KAE1/TsaD"/>
</dbReference>
<dbReference type="KEGG" id="ncs:NCAS_0B05960"/>
<protein>
    <recommendedName>
        <fullName evidence="1">N(6)-L-threonylcarbamoyladenine synthase</fullName>
        <ecNumber evidence="1">2.3.1.234</ecNumber>
    </recommendedName>
</protein>
<dbReference type="STRING" id="1064592.G0V9R3"/>
<keyword evidence="7" id="KW-0496">Mitochondrion</keyword>
<dbReference type="InterPro" id="IPR000905">
    <property type="entry name" value="Gcp-like_dom"/>
</dbReference>
<proteinExistence type="inferred from homology"/>